<dbReference type="Pfam" id="PF00355">
    <property type="entry name" value="Rieske"/>
    <property type="match status" value="1"/>
</dbReference>
<feature type="domain" description="Rieske" evidence="5">
    <location>
        <begin position="4"/>
        <end position="114"/>
    </location>
</feature>
<dbReference type="GO" id="GO:0051537">
    <property type="term" value="F:2 iron, 2 sulfur cluster binding"/>
    <property type="evidence" value="ECO:0007669"/>
    <property type="project" value="UniProtKB-KW"/>
</dbReference>
<name>A0A098GAF4_9GAMM</name>
<dbReference type="PANTHER" id="PTHR21496:SF23">
    <property type="entry name" value="3-PHENYLPROPIONATE_CINNAMIC ACID DIOXYGENASE FERREDOXIN SUBUNIT"/>
    <property type="match status" value="1"/>
</dbReference>
<dbReference type="STRING" id="1212491.LFA_3635"/>
<evidence type="ECO:0000259" key="5">
    <source>
        <dbReference type="PROSITE" id="PS51296"/>
    </source>
</evidence>
<dbReference type="AlphaFoldDB" id="A0A098GAF4"/>
<evidence type="ECO:0000256" key="1">
    <source>
        <dbReference type="ARBA" id="ARBA00022714"/>
    </source>
</evidence>
<dbReference type="PROSITE" id="PS51296">
    <property type="entry name" value="RIESKE"/>
    <property type="match status" value="1"/>
</dbReference>
<organism evidence="6 7">
    <name type="scientific">Legionella fallonii LLAP-10</name>
    <dbReference type="NCBI Taxonomy" id="1212491"/>
    <lineage>
        <taxon>Bacteria</taxon>
        <taxon>Pseudomonadati</taxon>
        <taxon>Pseudomonadota</taxon>
        <taxon>Gammaproteobacteria</taxon>
        <taxon>Legionellales</taxon>
        <taxon>Legionellaceae</taxon>
        <taxon>Legionella</taxon>
    </lineage>
</organism>
<evidence type="ECO:0000256" key="3">
    <source>
        <dbReference type="ARBA" id="ARBA00023004"/>
    </source>
</evidence>
<keyword evidence="2" id="KW-0479">Metal-binding</keyword>
<dbReference type="InterPro" id="IPR017941">
    <property type="entry name" value="Rieske_2Fe-2S"/>
</dbReference>
<dbReference type="GO" id="GO:0046872">
    <property type="term" value="F:metal ion binding"/>
    <property type="evidence" value="ECO:0007669"/>
    <property type="project" value="UniProtKB-KW"/>
</dbReference>
<dbReference type="EMBL" id="LN614827">
    <property type="protein sequence ID" value="CEG58962.1"/>
    <property type="molecule type" value="Genomic_DNA"/>
</dbReference>
<dbReference type="HOGENOM" id="CLU_055690_5_3_6"/>
<dbReference type="RefSeq" id="WP_045097178.1">
    <property type="nucleotide sequence ID" value="NZ_LN614827.1"/>
</dbReference>
<evidence type="ECO:0000256" key="2">
    <source>
        <dbReference type="ARBA" id="ARBA00022723"/>
    </source>
</evidence>
<dbReference type="InterPro" id="IPR036922">
    <property type="entry name" value="Rieske_2Fe-2S_sf"/>
</dbReference>
<keyword evidence="1" id="KW-0001">2Fe-2S</keyword>
<dbReference type="OrthoDB" id="9800167at2"/>
<evidence type="ECO:0000313" key="7">
    <source>
        <dbReference type="Proteomes" id="UP000032430"/>
    </source>
</evidence>
<keyword evidence="3" id="KW-0408">Iron</keyword>
<dbReference type="SUPFAM" id="SSF50022">
    <property type="entry name" value="ISP domain"/>
    <property type="match status" value="1"/>
</dbReference>
<dbReference type="Gene3D" id="2.102.10.10">
    <property type="entry name" value="Rieske [2Fe-2S] iron-sulphur domain"/>
    <property type="match status" value="1"/>
</dbReference>
<reference evidence="7" key="1">
    <citation type="submission" date="2014-09" db="EMBL/GenBank/DDBJ databases">
        <authorList>
            <person name="Gomez-Valero L."/>
        </authorList>
    </citation>
    <scope>NUCLEOTIDE SEQUENCE [LARGE SCALE GENOMIC DNA]</scope>
    <source>
        <strain evidence="7">ATCC700992</strain>
    </source>
</reference>
<evidence type="ECO:0000256" key="4">
    <source>
        <dbReference type="ARBA" id="ARBA00023014"/>
    </source>
</evidence>
<evidence type="ECO:0000313" key="6">
    <source>
        <dbReference type="EMBL" id="CEG58962.1"/>
    </source>
</evidence>
<dbReference type="CDD" id="cd03467">
    <property type="entry name" value="Rieske"/>
    <property type="match status" value="1"/>
</dbReference>
<proteinExistence type="predicted"/>
<dbReference type="Proteomes" id="UP000032430">
    <property type="component" value="Chromosome I"/>
</dbReference>
<gene>
    <name evidence="6" type="ORF">LFA_3635</name>
</gene>
<dbReference type="KEGG" id="lfa:LFA_3635"/>
<keyword evidence="7" id="KW-1185">Reference proteome</keyword>
<dbReference type="PANTHER" id="PTHR21496">
    <property type="entry name" value="FERREDOXIN-RELATED"/>
    <property type="match status" value="1"/>
</dbReference>
<sequence>MAFKPAVELTQLQQENRFLTQIDGKKILLIWHKEQIHAIESQCPHLKLPLTKGKITENNSIICPFHRSEFDLNSGESVCWSPWPPALGTLLGKISKEKKLKIYPTKVENGQVYVDVN</sequence>
<protein>
    <submittedName>
        <fullName evidence="6">Ferredoxin, 2Fe-2S</fullName>
    </submittedName>
</protein>
<accession>A0A098GAF4</accession>
<keyword evidence="4" id="KW-0411">Iron-sulfur</keyword>